<evidence type="ECO:0000313" key="2">
    <source>
        <dbReference type="EMBL" id="MFC6722885.1"/>
    </source>
</evidence>
<reference evidence="2 3" key="1">
    <citation type="journal article" date="2019" name="Int. J. Syst. Evol. Microbiol.">
        <title>The Global Catalogue of Microorganisms (GCM) 10K type strain sequencing project: providing services to taxonomists for standard genome sequencing and annotation.</title>
        <authorList>
            <consortium name="The Broad Institute Genomics Platform"/>
            <consortium name="The Broad Institute Genome Sequencing Center for Infectious Disease"/>
            <person name="Wu L."/>
            <person name="Ma J."/>
        </authorList>
    </citation>
    <scope>NUCLEOTIDE SEQUENCE [LARGE SCALE GENOMIC DNA]</scope>
    <source>
        <strain evidence="2 3">NBRC 111368</strain>
    </source>
</reference>
<feature type="transmembrane region" description="Helical" evidence="1">
    <location>
        <begin position="17"/>
        <end position="40"/>
    </location>
</feature>
<organism evidence="2 3">
    <name type="scientific">Halobium palmae</name>
    <dbReference type="NCBI Taxonomy" id="1776492"/>
    <lineage>
        <taxon>Archaea</taxon>
        <taxon>Methanobacteriati</taxon>
        <taxon>Methanobacteriota</taxon>
        <taxon>Stenosarchaea group</taxon>
        <taxon>Halobacteria</taxon>
        <taxon>Halobacteriales</taxon>
        <taxon>Haloferacaceae</taxon>
        <taxon>Halobium</taxon>
    </lineage>
</organism>
<evidence type="ECO:0000256" key="1">
    <source>
        <dbReference type="SAM" id="Phobius"/>
    </source>
</evidence>
<feature type="transmembrane region" description="Helical" evidence="1">
    <location>
        <begin position="46"/>
        <end position="66"/>
    </location>
</feature>
<accession>A0ABD5RUC9</accession>
<comment type="caution">
    <text evidence="2">The sequence shown here is derived from an EMBL/GenBank/DDBJ whole genome shotgun (WGS) entry which is preliminary data.</text>
</comment>
<proteinExistence type="predicted"/>
<keyword evidence="1" id="KW-1133">Transmembrane helix</keyword>
<keyword evidence="3" id="KW-1185">Reference proteome</keyword>
<name>A0ABD5RUC9_9EURY</name>
<keyword evidence="1" id="KW-0812">Transmembrane</keyword>
<dbReference type="EMBL" id="JBHSWU010000001">
    <property type="protein sequence ID" value="MFC6722885.1"/>
    <property type="molecule type" value="Genomic_DNA"/>
</dbReference>
<dbReference type="AlphaFoldDB" id="A0ABD5RUC9"/>
<dbReference type="Proteomes" id="UP001596328">
    <property type="component" value="Unassembled WGS sequence"/>
</dbReference>
<gene>
    <name evidence="2" type="ORF">ACFQE1_00395</name>
</gene>
<evidence type="ECO:0000313" key="3">
    <source>
        <dbReference type="Proteomes" id="UP001596328"/>
    </source>
</evidence>
<protein>
    <submittedName>
        <fullName evidence="2">Uncharacterized protein</fullName>
    </submittedName>
</protein>
<keyword evidence="1" id="KW-0472">Membrane</keyword>
<sequence length="72" mass="7823">MDSPTTRKEPDWSKLDIWNITSIAVPAAMITVGILLYYKLLTPGPITYALIGAILVLAVVNTAVSYQKISSD</sequence>